<dbReference type="InterPro" id="IPR000515">
    <property type="entry name" value="MetI-like"/>
</dbReference>
<dbReference type="InterPro" id="IPR045621">
    <property type="entry name" value="BPD_transp_1_N"/>
</dbReference>
<evidence type="ECO:0000313" key="10">
    <source>
        <dbReference type="EMBL" id="KGI80750.1"/>
    </source>
</evidence>
<dbReference type="OrthoDB" id="9778910at2"/>
<dbReference type="PANTHER" id="PTHR43376:SF1">
    <property type="entry name" value="OLIGOPEPTIDE TRANSPORT SYSTEM PERMEASE PROTEIN"/>
    <property type="match status" value="1"/>
</dbReference>
<dbReference type="CDD" id="cd06261">
    <property type="entry name" value="TM_PBP2"/>
    <property type="match status" value="1"/>
</dbReference>
<feature type="transmembrane region" description="Helical" evidence="7">
    <location>
        <begin position="157"/>
        <end position="177"/>
    </location>
</feature>
<feature type="transmembrane region" description="Helical" evidence="7">
    <location>
        <begin position="28"/>
        <end position="49"/>
    </location>
</feature>
<evidence type="ECO:0000256" key="6">
    <source>
        <dbReference type="ARBA" id="ARBA00023136"/>
    </source>
</evidence>
<gene>
    <name evidence="9" type="ORF">CDG81_14320</name>
    <name evidence="10" type="ORF">IL38_15460</name>
</gene>
<keyword evidence="3" id="KW-1003">Cell membrane</keyword>
<reference evidence="10 11" key="1">
    <citation type="journal article" date="2014" name="PLoS ONE">
        <title>Identification and Characterization of a New Erythromycin Biosynthetic Gene Cluster in Actinopolyspora erythraea YIM90600, a Novel Erythronolide-Producing Halophilic Actinomycete Isolated from Salt Field.</title>
        <authorList>
            <person name="Chen D."/>
            <person name="Feng J."/>
            <person name="Huang L."/>
            <person name="Zhang Q."/>
            <person name="Wu J."/>
            <person name="Zhu X."/>
            <person name="Duan Y."/>
            <person name="Xu Z."/>
        </authorList>
    </citation>
    <scope>NUCLEOTIDE SEQUENCE [LARGE SCALE GENOMIC DNA]</scope>
    <source>
        <strain evidence="10 11">YIM90600</strain>
    </source>
</reference>
<dbReference type="AlphaFoldDB" id="A0A099D5V5"/>
<dbReference type="SUPFAM" id="SSF161098">
    <property type="entry name" value="MetI-like"/>
    <property type="match status" value="1"/>
</dbReference>
<dbReference type="Gene3D" id="1.10.3720.10">
    <property type="entry name" value="MetI-like"/>
    <property type="match status" value="1"/>
</dbReference>
<dbReference type="eggNOG" id="COG0601">
    <property type="taxonomic scope" value="Bacteria"/>
</dbReference>
<evidence type="ECO:0000256" key="4">
    <source>
        <dbReference type="ARBA" id="ARBA00022692"/>
    </source>
</evidence>
<evidence type="ECO:0000256" key="3">
    <source>
        <dbReference type="ARBA" id="ARBA00022475"/>
    </source>
</evidence>
<dbReference type="Pfam" id="PF00528">
    <property type="entry name" value="BPD_transp_1"/>
    <property type="match status" value="1"/>
</dbReference>
<keyword evidence="11" id="KW-1185">Reference proteome</keyword>
<keyword evidence="2 7" id="KW-0813">Transport</keyword>
<evidence type="ECO:0000313" key="11">
    <source>
        <dbReference type="Proteomes" id="UP000029737"/>
    </source>
</evidence>
<dbReference type="PANTHER" id="PTHR43376">
    <property type="entry name" value="OLIGOPEPTIDE TRANSPORT SYSTEM PERMEASE PROTEIN"/>
    <property type="match status" value="1"/>
</dbReference>
<evidence type="ECO:0000256" key="5">
    <source>
        <dbReference type="ARBA" id="ARBA00022989"/>
    </source>
</evidence>
<comment type="similarity">
    <text evidence="7">Belongs to the binding-protein-dependent transport system permease family.</text>
</comment>
<dbReference type="KEGG" id="aey:CDG81_14320"/>
<dbReference type="PROSITE" id="PS50928">
    <property type="entry name" value="ABC_TM1"/>
    <property type="match status" value="1"/>
</dbReference>
<dbReference type="InterPro" id="IPR035906">
    <property type="entry name" value="MetI-like_sf"/>
</dbReference>
<dbReference type="EMBL" id="JPMV01000027">
    <property type="protein sequence ID" value="KGI80750.1"/>
    <property type="molecule type" value="Genomic_DNA"/>
</dbReference>
<organism evidence="9 12">
    <name type="scientific">Actinopolyspora erythraea</name>
    <dbReference type="NCBI Taxonomy" id="414996"/>
    <lineage>
        <taxon>Bacteria</taxon>
        <taxon>Bacillati</taxon>
        <taxon>Actinomycetota</taxon>
        <taxon>Actinomycetes</taxon>
        <taxon>Actinopolysporales</taxon>
        <taxon>Actinopolysporaceae</taxon>
        <taxon>Actinopolyspora</taxon>
    </lineage>
</organism>
<evidence type="ECO:0000313" key="12">
    <source>
        <dbReference type="Proteomes" id="UP000215043"/>
    </source>
</evidence>
<dbReference type="RefSeq" id="WP_043574791.1">
    <property type="nucleotide sequence ID" value="NZ_CP022752.1"/>
</dbReference>
<dbReference type="Pfam" id="PF19300">
    <property type="entry name" value="BPD_transp_1_N"/>
    <property type="match status" value="1"/>
</dbReference>
<feature type="domain" description="ABC transmembrane type-1" evidence="8">
    <location>
        <begin position="115"/>
        <end position="330"/>
    </location>
</feature>
<reference evidence="9 12" key="2">
    <citation type="submission" date="2017-08" db="EMBL/GenBank/DDBJ databases">
        <title>The complete genome sequence of moderately halophilic actinomycete Actinopolyspora erythraea YIM 90600, the producer of novel erythromycin, novel actinopolysporins A-C and tubercidin.</title>
        <authorList>
            <person name="Yin M."/>
            <person name="Tang S."/>
        </authorList>
    </citation>
    <scope>NUCLEOTIDE SEQUENCE [LARGE SCALE GENOMIC DNA]</scope>
    <source>
        <strain evidence="9 12">YIM 90600</strain>
    </source>
</reference>
<dbReference type="GO" id="GO:0055085">
    <property type="term" value="P:transmembrane transport"/>
    <property type="evidence" value="ECO:0007669"/>
    <property type="project" value="InterPro"/>
</dbReference>
<feature type="transmembrane region" description="Helical" evidence="7">
    <location>
        <begin position="119"/>
        <end position="137"/>
    </location>
</feature>
<evidence type="ECO:0000256" key="2">
    <source>
        <dbReference type="ARBA" id="ARBA00022448"/>
    </source>
</evidence>
<sequence length="344" mass="37193">MTDTRDELETSVAATGPPPLLRFVAAKVGGGVVSLFLVAVLGFFLFRVLPGDPARTMTRSTPVSAEQLAALRHRFGLDQPLYLQFRDFVLDLLHGDLGTSYIYNRPVAELVLERVGPTVLLVGTATVLAVLVGLWMGTRAAWHQGGPVDRWFTSVGLTLWSVPTFWLGLLALMAFGVGVGPLPGLFPVAGMSSADVPAGVVPHVLDVAHHLVLPCLTLVAVIYAQFMMVMRTSLLEEMGADYLTTARAKGLREDLVRRRHAVPNALLPTVTLIFLHLGLVVAGAITVETVFSWPGLGLLTYEALRVPDLPLLQGTFIVLAGSVIVMNVLAELVYRFLDPRVRDS</sequence>
<dbReference type="HOGENOM" id="CLU_036879_1_0_11"/>
<feature type="transmembrane region" description="Helical" evidence="7">
    <location>
        <begin position="265"/>
        <end position="291"/>
    </location>
</feature>
<feature type="transmembrane region" description="Helical" evidence="7">
    <location>
        <begin position="211"/>
        <end position="229"/>
    </location>
</feature>
<keyword evidence="4 7" id="KW-0812">Transmembrane</keyword>
<feature type="transmembrane region" description="Helical" evidence="7">
    <location>
        <begin position="311"/>
        <end position="334"/>
    </location>
</feature>
<proteinExistence type="inferred from homology"/>
<dbReference type="EMBL" id="CP022752">
    <property type="protein sequence ID" value="ASU79271.1"/>
    <property type="molecule type" value="Genomic_DNA"/>
</dbReference>
<name>A0A099D5V5_9ACTN</name>
<accession>A0A099D5V5</accession>
<dbReference type="GO" id="GO:0005886">
    <property type="term" value="C:plasma membrane"/>
    <property type="evidence" value="ECO:0007669"/>
    <property type="project" value="UniProtKB-SubCell"/>
</dbReference>
<evidence type="ECO:0000256" key="1">
    <source>
        <dbReference type="ARBA" id="ARBA00004651"/>
    </source>
</evidence>
<keyword evidence="5 7" id="KW-1133">Transmembrane helix</keyword>
<dbReference type="Proteomes" id="UP000029737">
    <property type="component" value="Unassembled WGS sequence"/>
</dbReference>
<dbReference type="Proteomes" id="UP000215043">
    <property type="component" value="Chromosome"/>
</dbReference>
<keyword evidence="6 7" id="KW-0472">Membrane</keyword>
<evidence type="ECO:0000259" key="8">
    <source>
        <dbReference type="PROSITE" id="PS50928"/>
    </source>
</evidence>
<evidence type="ECO:0000256" key="7">
    <source>
        <dbReference type="RuleBase" id="RU363032"/>
    </source>
</evidence>
<comment type="subcellular location">
    <subcellularLocation>
        <location evidence="1 7">Cell membrane</location>
        <topology evidence="1 7">Multi-pass membrane protein</topology>
    </subcellularLocation>
</comment>
<protein>
    <submittedName>
        <fullName evidence="9">ABC transporter permease</fullName>
    </submittedName>
</protein>
<evidence type="ECO:0000313" key="9">
    <source>
        <dbReference type="EMBL" id="ASU79271.1"/>
    </source>
</evidence>